<dbReference type="EMBL" id="MGJY01000012">
    <property type="protein sequence ID" value="OGN16435.1"/>
    <property type="molecule type" value="Genomic_DNA"/>
</dbReference>
<evidence type="ECO:0000313" key="5">
    <source>
        <dbReference type="EMBL" id="OGN16435.1"/>
    </source>
</evidence>
<keyword evidence="1" id="KW-0479">Metal-binding</keyword>
<keyword evidence="3" id="KW-0411">Iron-sulfur</keyword>
<dbReference type="InterPro" id="IPR007197">
    <property type="entry name" value="rSAM"/>
</dbReference>
<dbReference type="PANTHER" id="PTHR43432:SF4">
    <property type="entry name" value="RADICAL SAM CORE DOMAIN-CONTAINING PROTEIN"/>
    <property type="match status" value="1"/>
</dbReference>
<evidence type="ECO:0000256" key="2">
    <source>
        <dbReference type="ARBA" id="ARBA00023004"/>
    </source>
</evidence>
<dbReference type="GO" id="GO:0003824">
    <property type="term" value="F:catalytic activity"/>
    <property type="evidence" value="ECO:0007669"/>
    <property type="project" value="InterPro"/>
</dbReference>
<dbReference type="GO" id="GO:0046872">
    <property type="term" value="F:metal ion binding"/>
    <property type="evidence" value="ECO:0007669"/>
    <property type="project" value="UniProtKB-KW"/>
</dbReference>
<dbReference type="GO" id="GO:0051536">
    <property type="term" value="F:iron-sulfur cluster binding"/>
    <property type="evidence" value="ECO:0007669"/>
    <property type="project" value="UniProtKB-KW"/>
</dbReference>
<protein>
    <recommendedName>
        <fullName evidence="4">Radical SAM core domain-containing protein</fullName>
    </recommendedName>
</protein>
<evidence type="ECO:0000256" key="1">
    <source>
        <dbReference type="ARBA" id="ARBA00022723"/>
    </source>
</evidence>
<name>A0A1F8FTU8_9BACT</name>
<dbReference type="PANTHER" id="PTHR43432">
    <property type="entry name" value="SLR0285 PROTEIN"/>
    <property type="match status" value="1"/>
</dbReference>
<evidence type="ECO:0000256" key="3">
    <source>
        <dbReference type="ARBA" id="ARBA00023014"/>
    </source>
</evidence>
<sequence>MSDKFEKERIILEKERVLTYSKLSCPLGCRYCFVGDLNIEQQKDAVYLSEKQTELLFQLPSEIKLIMLGCDTEFLQDKKSALEILGRLIKTGRDISIITKLSLPPEFIKNLSEINRKLNKNGNFLIFSISLTCLESAKIWEPKVPAPAKRIETLRSAHESGIKTLLALRPLLPTISDSELESVIKLTEGISCGFYSGPLYLKNLDEDPIRDIKDLIIEKVEPDWMPKGNSFYKVEKAGQMENLKNVIEKYNKKLFDGVAEAVKYLKENEKY</sequence>
<dbReference type="InterPro" id="IPR058240">
    <property type="entry name" value="rSAM_sf"/>
</dbReference>
<dbReference type="SFLD" id="SFLDS00029">
    <property type="entry name" value="Radical_SAM"/>
    <property type="match status" value="1"/>
</dbReference>
<dbReference type="Gene3D" id="3.80.30.30">
    <property type="match status" value="1"/>
</dbReference>
<dbReference type="Pfam" id="PF04055">
    <property type="entry name" value="Radical_SAM"/>
    <property type="match status" value="1"/>
</dbReference>
<evidence type="ECO:0000259" key="4">
    <source>
        <dbReference type="Pfam" id="PF04055"/>
    </source>
</evidence>
<organism evidence="5 6">
    <name type="scientific">Candidatus Yanofskybacteria bacterium RIFCSPHIGHO2_02_FULL_46_19</name>
    <dbReference type="NCBI Taxonomy" id="1802684"/>
    <lineage>
        <taxon>Bacteria</taxon>
        <taxon>Candidatus Yanofskyibacteriota</taxon>
    </lineage>
</organism>
<dbReference type="AlphaFoldDB" id="A0A1F8FTU8"/>
<dbReference type="InterPro" id="IPR040086">
    <property type="entry name" value="MJ0683-like"/>
</dbReference>
<gene>
    <name evidence="5" type="ORF">A3C81_00505</name>
</gene>
<feature type="domain" description="Radical SAM core" evidence="4">
    <location>
        <begin position="25"/>
        <end position="186"/>
    </location>
</feature>
<evidence type="ECO:0000313" key="6">
    <source>
        <dbReference type="Proteomes" id="UP000177796"/>
    </source>
</evidence>
<keyword evidence="2" id="KW-0408">Iron</keyword>
<reference evidence="5 6" key="1">
    <citation type="journal article" date="2016" name="Nat. Commun.">
        <title>Thousands of microbial genomes shed light on interconnected biogeochemical processes in an aquifer system.</title>
        <authorList>
            <person name="Anantharaman K."/>
            <person name="Brown C.T."/>
            <person name="Hug L.A."/>
            <person name="Sharon I."/>
            <person name="Castelle C.J."/>
            <person name="Probst A.J."/>
            <person name="Thomas B.C."/>
            <person name="Singh A."/>
            <person name="Wilkins M.J."/>
            <person name="Karaoz U."/>
            <person name="Brodie E.L."/>
            <person name="Williams K.H."/>
            <person name="Hubbard S.S."/>
            <person name="Banfield J.F."/>
        </authorList>
    </citation>
    <scope>NUCLEOTIDE SEQUENCE [LARGE SCALE GENOMIC DNA]</scope>
</reference>
<dbReference type="Proteomes" id="UP000177796">
    <property type="component" value="Unassembled WGS sequence"/>
</dbReference>
<proteinExistence type="predicted"/>
<comment type="caution">
    <text evidence="5">The sequence shown here is derived from an EMBL/GenBank/DDBJ whole genome shotgun (WGS) entry which is preliminary data.</text>
</comment>
<accession>A0A1F8FTU8</accession>
<dbReference type="SUPFAM" id="SSF102114">
    <property type="entry name" value="Radical SAM enzymes"/>
    <property type="match status" value="1"/>
</dbReference>